<proteinExistence type="predicted"/>
<dbReference type="Gene3D" id="2.40.160.60">
    <property type="entry name" value="Outer membrane protein transport protein (OMPP1/FadL/TodX)"/>
    <property type="match status" value="1"/>
</dbReference>
<evidence type="ECO:0000313" key="2">
    <source>
        <dbReference type="Proteomes" id="UP001449657"/>
    </source>
</evidence>
<dbReference type="RefSeq" id="WP_341842397.1">
    <property type="nucleotide sequence ID" value="NZ_CP149792.1"/>
</dbReference>
<protein>
    <recommendedName>
        <fullName evidence="3">Long-chain fatty acid transport protein</fullName>
    </recommendedName>
</protein>
<dbReference type="EMBL" id="CP150096">
    <property type="protein sequence ID" value="WZN47777.1"/>
    <property type="molecule type" value="Genomic_DNA"/>
</dbReference>
<keyword evidence="2" id="KW-1185">Reference proteome</keyword>
<accession>A0ABZ2Z6J0</accession>
<dbReference type="SUPFAM" id="SSF56935">
    <property type="entry name" value="Porins"/>
    <property type="match status" value="1"/>
</dbReference>
<gene>
    <name evidence="1" type="ORF">WJU22_06270</name>
</gene>
<sequence>MAQAYGDAQSINFVNPASYSRLQLVTFDVGVHGGARRLTSRDAASSAGYGTLSYLQLGMPLGPKWGLNLGIRPLTKVAYNIGVPEDRTFFDTLKVASVNQFEGSGGIYQAYVGSGIGFGGFSVGVNVGYIFGNVTNSTKVLFPSNVDDPQSSIVPSRDMKRTSYGSFFYTLGLQQSIKLGKDLNLQLGVSGNLEQKLSAKRERLQETLLYDASSQEYDTRDTVKYTSGDRGDIIYPQSIGGGIMLSKTDKFSFGIDYTTSKWSNFRNYGAIDSTQDSWRMAFGGQFVPNAQSFSGYWNKVTYRLGGYFGKDNVKLAGMDMNTLGFSIGAGFPVRRIMPAMNQFTMINAAFEVGSRGNVDQLRETSYRLTIGFTLSDRWFLKAKYD</sequence>
<reference evidence="1 2" key="1">
    <citation type="submission" date="2024-03" db="EMBL/GenBank/DDBJ databases">
        <title>Chitinophaga caseinilytica sp. nov., a casein hydrolysing bacterium isolated from forest soil.</title>
        <authorList>
            <person name="Lee D.S."/>
            <person name="Han D.M."/>
            <person name="Baek J.H."/>
            <person name="Choi D.G."/>
            <person name="Jeon J.H."/>
            <person name="Jeon C.O."/>
        </authorList>
    </citation>
    <scope>NUCLEOTIDE SEQUENCE [LARGE SCALE GENOMIC DNA]</scope>
    <source>
        <strain evidence="1 2">KACC 19118</strain>
    </source>
</reference>
<name>A0ABZ2Z6J0_9BACT</name>
<evidence type="ECO:0008006" key="3">
    <source>
        <dbReference type="Google" id="ProtNLM"/>
    </source>
</evidence>
<organism evidence="1 2">
    <name type="scientific">Chitinophaga caseinilytica</name>
    <dbReference type="NCBI Taxonomy" id="2267521"/>
    <lineage>
        <taxon>Bacteria</taxon>
        <taxon>Pseudomonadati</taxon>
        <taxon>Bacteroidota</taxon>
        <taxon>Chitinophagia</taxon>
        <taxon>Chitinophagales</taxon>
        <taxon>Chitinophagaceae</taxon>
        <taxon>Chitinophaga</taxon>
    </lineage>
</organism>
<dbReference type="Proteomes" id="UP001449657">
    <property type="component" value="Chromosome"/>
</dbReference>
<evidence type="ECO:0000313" key="1">
    <source>
        <dbReference type="EMBL" id="WZN47777.1"/>
    </source>
</evidence>